<sequence>MDITRDTLRLRPSPYLGLLFPEATPEDAKNTDDSNARVLQSLLSCLATATCTENQTKIVLLADSHFALSVRGSVSGEDIWAASVLGALKHLGYSSLYSDNLQSASFYYRMFPDLVKVVFGECEDITNCFGNELCVKSASNLLGIPIWKMFSLHFWNGACHPLGGSWTLSPEDYRGVTRFLGYSLETECMTREVVPPDNRSDQVYVLAKWFRYFFADSYPWPHDALARAVEQTGLQFITGYTNDTETSPLWSPPVVNYGQMPKELFHERLSHSRALLGIGQPYLSPSPYDALCFGVPFINPIDKWDNDDRENRAKWSTQHDGLRFIEEPYVYHVHKRDVDGLVRALRGAKDNPIDRYIPPAMTEASLLDRVVSLLEHDWRSEAQALLNSAVEFLPK</sequence>
<organism evidence="2 3">
    <name type="scientific">Dacryopinax primogenitus (strain DJM 731)</name>
    <name type="common">Brown rot fungus</name>
    <dbReference type="NCBI Taxonomy" id="1858805"/>
    <lineage>
        <taxon>Eukaryota</taxon>
        <taxon>Fungi</taxon>
        <taxon>Dikarya</taxon>
        <taxon>Basidiomycota</taxon>
        <taxon>Agaricomycotina</taxon>
        <taxon>Dacrymycetes</taxon>
        <taxon>Dacrymycetales</taxon>
        <taxon>Dacrymycetaceae</taxon>
        <taxon>Dacryopinax</taxon>
    </lineage>
</organism>
<keyword evidence="3" id="KW-1185">Reference proteome</keyword>
<dbReference type="RefSeq" id="XP_040626365.1">
    <property type="nucleotide sequence ID" value="XM_040776533.1"/>
</dbReference>
<dbReference type="InterPro" id="IPR026116">
    <property type="entry name" value="GT18_cat"/>
</dbReference>
<dbReference type="Proteomes" id="UP000030653">
    <property type="component" value="Unassembled WGS sequence"/>
</dbReference>
<evidence type="ECO:0000259" key="1">
    <source>
        <dbReference type="Pfam" id="PF15024"/>
    </source>
</evidence>
<evidence type="ECO:0000313" key="2">
    <source>
        <dbReference type="EMBL" id="EJT99467.1"/>
    </source>
</evidence>
<dbReference type="AlphaFoldDB" id="M5G6T3"/>
<dbReference type="EMBL" id="JH795869">
    <property type="protein sequence ID" value="EJT99467.1"/>
    <property type="molecule type" value="Genomic_DNA"/>
</dbReference>
<dbReference type="OrthoDB" id="2113294at2759"/>
<name>M5G6T3_DACPD</name>
<dbReference type="STRING" id="1858805.M5G6T3"/>
<evidence type="ECO:0000313" key="3">
    <source>
        <dbReference type="Proteomes" id="UP000030653"/>
    </source>
</evidence>
<dbReference type="GeneID" id="63691595"/>
<protein>
    <recommendedName>
        <fullName evidence="1">Glycosyltransferase family 18 catalytic domain-containing protein</fullName>
    </recommendedName>
</protein>
<dbReference type="HOGENOM" id="CLU_033184_0_0_1"/>
<dbReference type="GO" id="GO:0030144">
    <property type="term" value="F:alpha-1,6-mannosylglycoprotein 6-beta-N-acetylglucosaminyltransferase activity"/>
    <property type="evidence" value="ECO:0007669"/>
    <property type="project" value="InterPro"/>
</dbReference>
<dbReference type="OMA" id="CHADTEN"/>
<gene>
    <name evidence="2" type="ORF">DACRYDRAFT_81852</name>
</gene>
<proteinExistence type="predicted"/>
<dbReference type="Pfam" id="PF15024">
    <property type="entry name" value="Glyco_transf_18"/>
    <property type="match status" value="1"/>
</dbReference>
<feature type="domain" description="Glycosyltransferase family 18 catalytic" evidence="1">
    <location>
        <begin position="240"/>
        <end position="376"/>
    </location>
</feature>
<reference evidence="2 3" key="1">
    <citation type="journal article" date="2012" name="Science">
        <title>The Paleozoic origin of enzymatic lignin decomposition reconstructed from 31 fungal genomes.</title>
        <authorList>
            <person name="Floudas D."/>
            <person name="Binder M."/>
            <person name="Riley R."/>
            <person name="Barry K."/>
            <person name="Blanchette R.A."/>
            <person name="Henrissat B."/>
            <person name="Martinez A.T."/>
            <person name="Otillar R."/>
            <person name="Spatafora J.W."/>
            <person name="Yadav J.S."/>
            <person name="Aerts A."/>
            <person name="Benoit I."/>
            <person name="Boyd A."/>
            <person name="Carlson A."/>
            <person name="Copeland A."/>
            <person name="Coutinho P.M."/>
            <person name="de Vries R.P."/>
            <person name="Ferreira P."/>
            <person name="Findley K."/>
            <person name="Foster B."/>
            <person name="Gaskell J."/>
            <person name="Glotzer D."/>
            <person name="Gorecki P."/>
            <person name="Heitman J."/>
            <person name="Hesse C."/>
            <person name="Hori C."/>
            <person name="Igarashi K."/>
            <person name="Jurgens J.A."/>
            <person name="Kallen N."/>
            <person name="Kersten P."/>
            <person name="Kohler A."/>
            <person name="Kuees U."/>
            <person name="Kumar T.K.A."/>
            <person name="Kuo A."/>
            <person name="LaButti K."/>
            <person name="Larrondo L.F."/>
            <person name="Lindquist E."/>
            <person name="Ling A."/>
            <person name="Lombard V."/>
            <person name="Lucas S."/>
            <person name="Lundell T."/>
            <person name="Martin R."/>
            <person name="McLaughlin D.J."/>
            <person name="Morgenstern I."/>
            <person name="Morin E."/>
            <person name="Murat C."/>
            <person name="Nagy L.G."/>
            <person name="Nolan M."/>
            <person name="Ohm R.A."/>
            <person name="Patyshakuliyeva A."/>
            <person name="Rokas A."/>
            <person name="Ruiz-Duenas F.J."/>
            <person name="Sabat G."/>
            <person name="Salamov A."/>
            <person name="Samejima M."/>
            <person name="Schmutz J."/>
            <person name="Slot J.C."/>
            <person name="St John F."/>
            <person name="Stenlid J."/>
            <person name="Sun H."/>
            <person name="Sun S."/>
            <person name="Syed K."/>
            <person name="Tsang A."/>
            <person name="Wiebenga A."/>
            <person name="Young D."/>
            <person name="Pisabarro A."/>
            <person name="Eastwood D.C."/>
            <person name="Martin F."/>
            <person name="Cullen D."/>
            <person name="Grigoriev I.V."/>
            <person name="Hibbett D.S."/>
        </authorList>
    </citation>
    <scope>NUCLEOTIDE SEQUENCE [LARGE SCALE GENOMIC DNA]</scope>
    <source>
        <strain evidence="2 3">DJM-731 SS1</strain>
    </source>
</reference>
<accession>M5G6T3</accession>
<dbReference type="UniPathway" id="UPA00378"/>